<evidence type="ECO:0000313" key="2">
    <source>
        <dbReference type="Proteomes" id="UP001595988"/>
    </source>
</evidence>
<keyword evidence="2" id="KW-1185">Reference proteome</keyword>
<proteinExistence type="predicted"/>
<gene>
    <name evidence="1" type="ORF">ACFO3P_02225</name>
</gene>
<protein>
    <submittedName>
        <fullName evidence="1">Alpha/beta fold hydrolase</fullName>
    </submittedName>
</protein>
<sequence>MIGTLTIITKKHWRLQKKHFFRVMFENMSFSIPEGFETARSRILVLIGKKENSIIKKSMADILERNENCLGVVISGVGHVPLYNPTYFNELIEDWIKKEKIPNDAIRFNAS</sequence>
<evidence type="ECO:0000313" key="1">
    <source>
        <dbReference type="EMBL" id="MFC4661037.1"/>
    </source>
</evidence>
<name>A0ABV9JTJ9_9BACI</name>
<keyword evidence="1" id="KW-0378">Hydrolase</keyword>
<comment type="caution">
    <text evidence="1">The sequence shown here is derived from an EMBL/GenBank/DDBJ whole genome shotgun (WGS) entry which is preliminary data.</text>
</comment>
<dbReference type="GO" id="GO:0016787">
    <property type="term" value="F:hydrolase activity"/>
    <property type="evidence" value="ECO:0007669"/>
    <property type="project" value="UniProtKB-KW"/>
</dbReference>
<dbReference type="SUPFAM" id="SSF53474">
    <property type="entry name" value="alpha/beta-Hydrolases"/>
    <property type="match status" value="1"/>
</dbReference>
<dbReference type="Gene3D" id="3.40.50.1820">
    <property type="entry name" value="alpha/beta hydrolase"/>
    <property type="match status" value="1"/>
</dbReference>
<organism evidence="1 2">
    <name type="scientific">Oceanobacillus aidingensis</name>
    <dbReference type="NCBI Taxonomy" id="645964"/>
    <lineage>
        <taxon>Bacteria</taxon>
        <taxon>Bacillati</taxon>
        <taxon>Bacillota</taxon>
        <taxon>Bacilli</taxon>
        <taxon>Bacillales</taxon>
        <taxon>Bacillaceae</taxon>
        <taxon>Oceanobacillus</taxon>
    </lineage>
</organism>
<dbReference type="EMBL" id="JBHSFT010000001">
    <property type="protein sequence ID" value="MFC4661037.1"/>
    <property type="molecule type" value="Genomic_DNA"/>
</dbReference>
<dbReference type="Proteomes" id="UP001595988">
    <property type="component" value="Unassembled WGS sequence"/>
</dbReference>
<reference evidence="2" key="1">
    <citation type="journal article" date="2019" name="Int. J. Syst. Evol. Microbiol.">
        <title>The Global Catalogue of Microorganisms (GCM) 10K type strain sequencing project: providing services to taxonomists for standard genome sequencing and annotation.</title>
        <authorList>
            <consortium name="The Broad Institute Genomics Platform"/>
            <consortium name="The Broad Institute Genome Sequencing Center for Infectious Disease"/>
            <person name="Wu L."/>
            <person name="Ma J."/>
        </authorList>
    </citation>
    <scope>NUCLEOTIDE SEQUENCE [LARGE SCALE GENOMIC DNA]</scope>
    <source>
        <strain evidence="2">CCUG 37257</strain>
    </source>
</reference>
<accession>A0ABV9JTJ9</accession>
<dbReference type="InterPro" id="IPR029058">
    <property type="entry name" value="AB_hydrolase_fold"/>
</dbReference>